<feature type="region of interest" description="Disordered" evidence="1">
    <location>
        <begin position="1"/>
        <end position="21"/>
    </location>
</feature>
<reference evidence="2" key="2">
    <citation type="submission" date="2023-05" db="EMBL/GenBank/DDBJ databases">
        <authorList>
            <consortium name="Lawrence Berkeley National Laboratory"/>
            <person name="Steindorff A."/>
            <person name="Hensen N."/>
            <person name="Bonometti L."/>
            <person name="Westerberg I."/>
            <person name="Brannstrom I.O."/>
            <person name="Guillou S."/>
            <person name="Cros-Aarteil S."/>
            <person name="Calhoun S."/>
            <person name="Haridas S."/>
            <person name="Kuo A."/>
            <person name="Mondo S."/>
            <person name="Pangilinan J."/>
            <person name="Riley R."/>
            <person name="Labutti K."/>
            <person name="Andreopoulos B."/>
            <person name="Lipzen A."/>
            <person name="Chen C."/>
            <person name="Yanf M."/>
            <person name="Daum C."/>
            <person name="Ng V."/>
            <person name="Clum A."/>
            <person name="Ohm R."/>
            <person name="Martin F."/>
            <person name="Silar P."/>
            <person name="Natvig D."/>
            <person name="Lalanne C."/>
            <person name="Gautier V."/>
            <person name="Ament-Velasquez S.L."/>
            <person name="Kruys A."/>
            <person name="Hutchinson M.I."/>
            <person name="Powell A.J."/>
            <person name="Barry K."/>
            <person name="Miller A.N."/>
            <person name="Grigoriev I.V."/>
            <person name="Debuchy R."/>
            <person name="Gladieux P."/>
            <person name="Thoren M.H."/>
            <person name="Johannesson H."/>
        </authorList>
    </citation>
    <scope>NUCLEOTIDE SEQUENCE</scope>
    <source>
        <strain evidence="2">PSN293</strain>
    </source>
</reference>
<evidence type="ECO:0000256" key="1">
    <source>
        <dbReference type="SAM" id="MobiDB-lite"/>
    </source>
</evidence>
<gene>
    <name evidence="2" type="ORF">QBC37DRAFT_487039</name>
</gene>
<evidence type="ECO:0000313" key="2">
    <source>
        <dbReference type="EMBL" id="KAK4208115.1"/>
    </source>
</evidence>
<keyword evidence="3" id="KW-1185">Reference proteome</keyword>
<accession>A0AAN6XYV2</accession>
<feature type="compositionally biased region" description="Polar residues" evidence="1">
    <location>
        <begin position="1"/>
        <end position="12"/>
    </location>
</feature>
<feature type="compositionally biased region" description="Basic and acidic residues" evidence="1">
    <location>
        <begin position="120"/>
        <end position="163"/>
    </location>
</feature>
<proteinExistence type="predicted"/>
<dbReference type="EMBL" id="MU858257">
    <property type="protein sequence ID" value="KAK4208115.1"/>
    <property type="molecule type" value="Genomic_DNA"/>
</dbReference>
<name>A0AAN6XYV2_9PEZI</name>
<dbReference type="Proteomes" id="UP001301769">
    <property type="component" value="Unassembled WGS sequence"/>
</dbReference>
<organism evidence="2 3">
    <name type="scientific">Rhypophila decipiens</name>
    <dbReference type="NCBI Taxonomy" id="261697"/>
    <lineage>
        <taxon>Eukaryota</taxon>
        <taxon>Fungi</taxon>
        <taxon>Dikarya</taxon>
        <taxon>Ascomycota</taxon>
        <taxon>Pezizomycotina</taxon>
        <taxon>Sordariomycetes</taxon>
        <taxon>Sordariomycetidae</taxon>
        <taxon>Sordariales</taxon>
        <taxon>Naviculisporaceae</taxon>
        <taxon>Rhypophila</taxon>
    </lineage>
</organism>
<reference evidence="2" key="1">
    <citation type="journal article" date="2023" name="Mol. Phylogenet. Evol.">
        <title>Genome-scale phylogeny and comparative genomics of the fungal order Sordariales.</title>
        <authorList>
            <person name="Hensen N."/>
            <person name="Bonometti L."/>
            <person name="Westerberg I."/>
            <person name="Brannstrom I.O."/>
            <person name="Guillou S."/>
            <person name="Cros-Aarteil S."/>
            <person name="Calhoun S."/>
            <person name="Haridas S."/>
            <person name="Kuo A."/>
            <person name="Mondo S."/>
            <person name="Pangilinan J."/>
            <person name="Riley R."/>
            <person name="LaButti K."/>
            <person name="Andreopoulos B."/>
            <person name="Lipzen A."/>
            <person name="Chen C."/>
            <person name="Yan M."/>
            <person name="Daum C."/>
            <person name="Ng V."/>
            <person name="Clum A."/>
            <person name="Steindorff A."/>
            <person name="Ohm R.A."/>
            <person name="Martin F."/>
            <person name="Silar P."/>
            <person name="Natvig D.O."/>
            <person name="Lalanne C."/>
            <person name="Gautier V."/>
            <person name="Ament-Velasquez S.L."/>
            <person name="Kruys A."/>
            <person name="Hutchinson M.I."/>
            <person name="Powell A.J."/>
            <person name="Barry K."/>
            <person name="Miller A.N."/>
            <person name="Grigoriev I.V."/>
            <person name="Debuchy R."/>
            <person name="Gladieux P."/>
            <person name="Hiltunen Thoren M."/>
            <person name="Johannesson H."/>
        </authorList>
    </citation>
    <scope>NUCLEOTIDE SEQUENCE</scope>
    <source>
        <strain evidence="2">PSN293</strain>
    </source>
</reference>
<protein>
    <submittedName>
        <fullName evidence="2">Uncharacterized protein</fullName>
    </submittedName>
</protein>
<feature type="region of interest" description="Disordered" evidence="1">
    <location>
        <begin position="120"/>
        <end position="166"/>
    </location>
</feature>
<sequence>MEGRGQQIQSHQPRIHHPTMGSEPIYECRYLDGQDGRKAPGLESQAVIVASCQFPILKTILEVKDEQAIVPALIRCTNSACGADLNAVLENPDIKVAWLCCVCTNVFLCGECVDKLKQEEKKKEEKRKQEEKKEEKTKKRDGKTKQEKQEKRRKEENKRKEENTDGLGSINLDRGWYPCQGRHERIEISRSRLAEAMKEYSPFNKDQKSHTTREIVEGWDSDITKEWGEAWKEYWVGKI</sequence>
<evidence type="ECO:0000313" key="3">
    <source>
        <dbReference type="Proteomes" id="UP001301769"/>
    </source>
</evidence>
<dbReference type="AlphaFoldDB" id="A0AAN6XYV2"/>
<comment type="caution">
    <text evidence="2">The sequence shown here is derived from an EMBL/GenBank/DDBJ whole genome shotgun (WGS) entry which is preliminary data.</text>
</comment>